<comment type="subcellular location">
    <subcellularLocation>
        <location evidence="1">Cell envelope</location>
    </subcellularLocation>
</comment>
<dbReference type="PROSITE" id="PS51257">
    <property type="entry name" value="PROKAR_LIPOPROTEIN"/>
    <property type="match status" value="1"/>
</dbReference>
<feature type="signal peptide" evidence="4">
    <location>
        <begin position="1"/>
        <end position="20"/>
    </location>
</feature>
<evidence type="ECO:0000313" key="6">
    <source>
        <dbReference type="EMBL" id="GAK72821.1"/>
    </source>
</evidence>
<dbReference type="InterPro" id="IPR028082">
    <property type="entry name" value="Peripla_BP_I"/>
</dbReference>
<reference evidence="6 7" key="1">
    <citation type="submission" date="2014-08" db="EMBL/GenBank/DDBJ databases">
        <title>Whole genome shotgun sequence of Rhizobium rubi NBRC 13261.</title>
        <authorList>
            <person name="Katano-Makiyama Y."/>
            <person name="Hosoyama A."/>
            <person name="Hashimoto M."/>
            <person name="Hosoyama Y."/>
            <person name="Noguchi M."/>
            <person name="Tsuchikane K."/>
            <person name="Uohara A."/>
            <person name="Ohji S."/>
            <person name="Ichikawa N."/>
            <person name="Kimura A."/>
            <person name="Yamazoe A."/>
            <person name="Fujita N."/>
        </authorList>
    </citation>
    <scope>NUCLEOTIDE SEQUENCE [LARGE SCALE GENOMIC DNA]</scope>
    <source>
        <strain evidence="6 7">NBRC 13261</strain>
    </source>
</reference>
<name>A0A081D1M5_9HYPH</name>
<comment type="caution">
    <text evidence="6">The sequence shown here is derived from an EMBL/GenBank/DDBJ whole genome shotgun (WGS) entry which is preliminary data.</text>
</comment>
<comment type="similarity">
    <text evidence="2">Belongs to the bacterial solute-binding protein 2 family.</text>
</comment>
<protein>
    <submittedName>
        <fullName evidence="6">Putative ABC transporter substrate-binding protein</fullName>
    </submittedName>
</protein>
<accession>A0A081D1M5</accession>
<dbReference type="AlphaFoldDB" id="A0A081D1M5"/>
<dbReference type="EMBL" id="BBJU01000028">
    <property type="protein sequence ID" value="GAK72821.1"/>
    <property type="molecule type" value="Genomic_DNA"/>
</dbReference>
<dbReference type="PANTHER" id="PTHR46847:SF1">
    <property type="entry name" value="D-ALLOSE-BINDING PERIPLASMIC PROTEIN-RELATED"/>
    <property type="match status" value="1"/>
</dbReference>
<dbReference type="Pfam" id="PF13407">
    <property type="entry name" value="Peripla_BP_4"/>
    <property type="match status" value="1"/>
</dbReference>
<proteinExistence type="inferred from homology"/>
<evidence type="ECO:0000256" key="4">
    <source>
        <dbReference type="SAM" id="SignalP"/>
    </source>
</evidence>
<evidence type="ECO:0000259" key="5">
    <source>
        <dbReference type="Pfam" id="PF13407"/>
    </source>
</evidence>
<feature type="domain" description="Periplasmic binding protein" evidence="5">
    <location>
        <begin position="24"/>
        <end position="284"/>
    </location>
</feature>
<dbReference type="RefSeq" id="WP_045232256.1">
    <property type="nucleotide sequence ID" value="NZ_BBJU01000028.1"/>
</dbReference>
<dbReference type="PANTHER" id="PTHR46847">
    <property type="entry name" value="D-ALLOSE-BINDING PERIPLASMIC PROTEIN-RELATED"/>
    <property type="match status" value="1"/>
</dbReference>
<organism evidence="6 7">
    <name type="scientific">Agrobacterium rubi TR3 = NBRC 13261</name>
    <dbReference type="NCBI Taxonomy" id="1368415"/>
    <lineage>
        <taxon>Bacteria</taxon>
        <taxon>Pseudomonadati</taxon>
        <taxon>Pseudomonadota</taxon>
        <taxon>Alphaproteobacteria</taxon>
        <taxon>Hyphomicrobiales</taxon>
        <taxon>Rhizobiaceae</taxon>
        <taxon>Rhizobium/Agrobacterium group</taxon>
        <taxon>Agrobacterium</taxon>
    </lineage>
</organism>
<dbReference type="GO" id="GO:0030246">
    <property type="term" value="F:carbohydrate binding"/>
    <property type="evidence" value="ECO:0007669"/>
    <property type="project" value="UniProtKB-ARBA"/>
</dbReference>
<sequence length="310" mass="32826">MRLSVVVTSILLLGTSCVEAKTLGVSIANANDAFLHSLLGGIKNAADKMPDMKLRVEDAGGDPSRQMEQISKLAADRVDAMIVILSDGDLGAKISQIGTTASIPVVYVNNVPVNSAELPAHQTVVASDEVESGTMETQEVCRLLGGKGKAVVLIGEYFHPAARTRTKDIDSVLSTDACKGISILERQSANWSRDQADNLMQEWLTAGVKFDAVIANNDEMALGAIRAMKRNNMQMDKVVVSGIDATSDALDAMAAGDLDVSVLQNAPQQGSKGVEAAIKLMDGGTVPAFIKVPFELVTPVNLKSYLVKSQ</sequence>
<dbReference type="OrthoDB" id="9773673at2"/>
<evidence type="ECO:0000256" key="3">
    <source>
        <dbReference type="ARBA" id="ARBA00022729"/>
    </source>
</evidence>
<evidence type="ECO:0000256" key="1">
    <source>
        <dbReference type="ARBA" id="ARBA00004196"/>
    </source>
</evidence>
<keyword evidence="3 4" id="KW-0732">Signal</keyword>
<feature type="chain" id="PRO_5001756410" evidence="4">
    <location>
        <begin position="21"/>
        <end position="310"/>
    </location>
</feature>
<evidence type="ECO:0000313" key="7">
    <source>
        <dbReference type="Proteomes" id="UP000028701"/>
    </source>
</evidence>
<dbReference type="eggNOG" id="COG1879">
    <property type="taxonomic scope" value="Bacteria"/>
</dbReference>
<dbReference type="GO" id="GO:0030313">
    <property type="term" value="C:cell envelope"/>
    <property type="evidence" value="ECO:0007669"/>
    <property type="project" value="UniProtKB-SubCell"/>
</dbReference>
<dbReference type="Gene3D" id="3.40.50.2300">
    <property type="match status" value="2"/>
</dbReference>
<dbReference type="SUPFAM" id="SSF53822">
    <property type="entry name" value="Periplasmic binding protein-like I"/>
    <property type="match status" value="1"/>
</dbReference>
<dbReference type="InterPro" id="IPR025997">
    <property type="entry name" value="SBP_2_dom"/>
</dbReference>
<evidence type="ECO:0000256" key="2">
    <source>
        <dbReference type="ARBA" id="ARBA00007639"/>
    </source>
</evidence>
<gene>
    <name evidence="6" type="ORF">RRU01S_28_00640</name>
</gene>
<dbReference type="Proteomes" id="UP000028701">
    <property type="component" value="Unassembled WGS sequence"/>
</dbReference>